<evidence type="ECO:0000313" key="3">
    <source>
        <dbReference type="EMBL" id="HIR06358.1"/>
    </source>
</evidence>
<feature type="transmembrane region" description="Helical" evidence="2">
    <location>
        <begin position="219"/>
        <end position="241"/>
    </location>
</feature>
<keyword evidence="2" id="KW-0472">Membrane</keyword>
<dbReference type="AlphaFoldDB" id="A0A9D1D6G6"/>
<feature type="transmembrane region" description="Helical" evidence="2">
    <location>
        <begin position="174"/>
        <end position="207"/>
    </location>
</feature>
<reference evidence="3" key="2">
    <citation type="journal article" date="2021" name="PeerJ">
        <title>Extensive microbial diversity within the chicken gut microbiome revealed by metagenomics and culture.</title>
        <authorList>
            <person name="Gilroy R."/>
            <person name="Ravi A."/>
            <person name="Getino M."/>
            <person name="Pursley I."/>
            <person name="Horton D.L."/>
            <person name="Alikhan N.F."/>
            <person name="Baker D."/>
            <person name="Gharbi K."/>
            <person name="Hall N."/>
            <person name="Watson M."/>
            <person name="Adriaenssens E.M."/>
            <person name="Foster-Nyarko E."/>
            <person name="Jarju S."/>
            <person name="Secka A."/>
            <person name="Antonio M."/>
            <person name="Oren A."/>
            <person name="Chaudhuri R.R."/>
            <person name="La Ragione R."/>
            <person name="Hildebrand F."/>
            <person name="Pallen M.J."/>
        </authorList>
    </citation>
    <scope>NUCLEOTIDE SEQUENCE</scope>
    <source>
        <strain evidence="3">CHK180-2868</strain>
    </source>
</reference>
<dbReference type="Proteomes" id="UP000824250">
    <property type="component" value="Unassembled WGS sequence"/>
</dbReference>
<proteinExistence type="predicted"/>
<organism evidence="3 4">
    <name type="scientific">Candidatus Copromonas faecavium</name>
    <name type="common">nom. illeg.</name>
    <dbReference type="NCBI Taxonomy" id="2840740"/>
    <lineage>
        <taxon>Bacteria</taxon>
        <taxon>Bacillati</taxon>
        <taxon>Bacillota</taxon>
        <taxon>Clostridia</taxon>
        <taxon>Lachnospirales</taxon>
        <taxon>Lachnospiraceae</taxon>
        <taxon>Candidatus Copromonas (nom. illeg.)</taxon>
    </lineage>
</organism>
<gene>
    <name evidence="3" type="ORF">IAB28_10425</name>
</gene>
<accession>A0A9D1D6G6</accession>
<dbReference type="EMBL" id="DVGC01000059">
    <property type="protein sequence ID" value="HIR06358.1"/>
    <property type="molecule type" value="Genomic_DNA"/>
</dbReference>
<evidence type="ECO:0000256" key="1">
    <source>
        <dbReference type="SAM" id="MobiDB-lite"/>
    </source>
</evidence>
<comment type="caution">
    <text evidence="3">The sequence shown here is derived from an EMBL/GenBank/DDBJ whole genome shotgun (WGS) entry which is preliminary data.</text>
</comment>
<sequence>MSEQEREQQEQLSQQIDAGDSQPNTEARQDKTQGSQQNPEPWQNEPQGHQQSPDAWQQEPQSSQQASEPWQDSPQNGSHNQSGAYSQDESYRQNGAYNQNAPYGQNGPYNQNAPYGQNGPYNQNAPYGQNGPYNQNAPYGQNRPYGGPQQNAPWPNQPSGQNQPPKQKNSFATISLIVGIFGLLTLCCMAFPIAIIMGVGAIAFAVISKQGRSFSGPAIAGIILGVFCIVLGIGEFLYVMALSSFMSDPENAAMFNEFYNQLEQQLQ</sequence>
<feature type="compositionally biased region" description="Polar residues" evidence="1">
    <location>
        <begin position="72"/>
        <end position="139"/>
    </location>
</feature>
<reference evidence="3" key="1">
    <citation type="submission" date="2020-10" db="EMBL/GenBank/DDBJ databases">
        <authorList>
            <person name="Gilroy R."/>
        </authorList>
    </citation>
    <scope>NUCLEOTIDE SEQUENCE</scope>
    <source>
        <strain evidence="3">CHK180-2868</strain>
    </source>
</reference>
<evidence type="ECO:0000256" key="2">
    <source>
        <dbReference type="SAM" id="Phobius"/>
    </source>
</evidence>
<feature type="compositionally biased region" description="Low complexity" evidence="1">
    <location>
        <begin position="36"/>
        <end position="47"/>
    </location>
</feature>
<keyword evidence="2" id="KW-0812">Transmembrane</keyword>
<feature type="region of interest" description="Disordered" evidence="1">
    <location>
        <begin position="1"/>
        <end position="167"/>
    </location>
</feature>
<keyword evidence="2" id="KW-1133">Transmembrane helix</keyword>
<name>A0A9D1D6G6_9FIRM</name>
<feature type="compositionally biased region" description="Polar residues" evidence="1">
    <location>
        <begin position="148"/>
        <end position="167"/>
    </location>
</feature>
<evidence type="ECO:0000313" key="4">
    <source>
        <dbReference type="Proteomes" id="UP000824250"/>
    </source>
</evidence>
<protein>
    <recommendedName>
        <fullName evidence="5">DUF4190 domain-containing protein</fullName>
    </recommendedName>
</protein>
<feature type="compositionally biased region" description="Low complexity" evidence="1">
    <location>
        <begin position="55"/>
        <end position="71"/>
    </location>
</feature>
<evidence type="ECO:0008006" key="5">
    <source>
        <dbReference type="Google" id="ProtNLM"/>
    </source>
</evidence>